<sequence length="521" mass="60059">MAQMTAATRSTKTARQLAKIREVRKVKGAIRWHERAREQRHKIVKERFDDRRVFNEVRKWRQDNVVKPIKEAKRNLREDYELGPLRPNRAVGPGADKYGVLSMEQLRRPPIAVDTWRRKNEAREAKGVEPEYPLVVDDKKYFPVAVDDRVMVLKGREQGKIGVVQDVLAESHEILIKDINKHYTDGRIFFTPEGEIPESKREIEVPLPLEDVRLVIPYRMISQDADGNEVHTWNDVVVDKIVMERHTTGRDPFTDIDYGTQEFPEEHRFDPETGLAIFNRYIAGTRQRIQWPWETVLPETEEVAQSTSSKEDNTSLIGKLKSPIKTLRSTLAKRKESDQTATTSQTEDQIEAEKLQSKLDQVNQVPELPRSSPANLPPDYDDDTGRNKAEPSPHTSSFYPTLVYPPFPSELTSEIQEHAKEVDTAERNDKQDWYADAKEVTPEERAERKAAKVEKLRRKGVPESMKTPLQLRWEVERKNKLEAKEKSKVDREALMIALGRHMEAKRAARSPAKGEAVAELD</sequence>
<dbReference type="GO" id="GO:1990904">
    <property type="term" value="C:ribonucleoprotein complex"/>
    <property type="evidence" value="ECO:0007669"/>
    <property type="project" value="UniProtKB-KW"/>
</dbReference>
<feature type="region of interest" description="Disordered" evidence="4">
    <location>
        <begin position="359"/>
        <end position="401"/>
    </location>
</feature>
<dbReference type="Gene3D" id="2.30.30.30">
    <property type="match status" value="1"/>
</dbReference>
<evidence type="ECO:0000256" key="2">
    <source>
        <dbReference type="ARBA" id="ARBA00022980"/>
    </source>
</evidence>
<dbReference type="AlphaFoldDB" id="A0A9W8XUN9"/>
<evidence type="ECO:0008006" key="7">
    <source>
        <dbReference type="Google" id="ProtNLM"/>
    </source>
</evidence>
<accession>A0A9W8XUN9</accession>
<dbReference type="SUPFAM" id="SSF50104">
    <property type="entry name" value="Translation proteins SH3-like domain"/>
    <property type="match status" value="1"/>
</dbReference>
<name>A0A9W8XUN9_9PLEO</name>
<dbReference type="GO" id="GO:0005840">
    <property type="term" value="C:ribosome"/>
    <property type="evidence" value="ECO:0007669"/>
    <property type="project" value="UniProtKB-KW"/>
</dbReference>
<dbReference type="PANTHER" id="PTHR12903">
    <property type="entry name" value="MITOCHONDRIAL RIBOSOMAL PROTEIN L24"/>
    <property type="match status" value="1"/>
</dbReference>
<comment type="caution">
    <text evidence="5">The sequence shown here is derived from an EMBL/GenBank/DDBJ whole genome shotgun (WGS) entry which is preliminary data.</text>
</comment>
<evidence type="ECO:0000256" key="3">
    <source>
        <dbReference type="ARBA" id="ARBA00023274"/>
    </source>
</evidence>
<dbReference type="GeneID" id="80905888"/>
<keyword evidence="2" id="KW-0689">Ribosomal protein</keyword>
<dbReference type="InterPro" id="IPR008991">
    <property type="entry name" value="Translation_prot_SH3-like_sf"/>
</dbReference>
<evidence type="ECO:0000313" key="5">
    <source>
        <dbReference type="EMBL" id="KAJ4357782.1"/>
    </source>
</evidence>
<dbReference type="GO" id="GO:0003735">
    <property type="term" value="F:structural constituent of ribosome"/>
    <property type="evidence" value="ECO:0007669"/>
    <property type="project" value="InterPro"/>
</dbReference>
<dbReference type="InterPro" id="IPR014722">
    <property type="entry name" value="Rib_uL2_dom2"/>
</dbReference>
<comment type="similarity">
    <text evidence="1">Belongs to the universal ribosomal protein uL24 family.</text>
</comment>
<keyword evidence="6" id="KW-1185">Reference proteome</keyword>
<dbReference type="EMBL" id="JAPEUX010000002">
    <property type="protein sequence ID" value="KAJ4357782.1"/>
    <property type="molecule type" value="Genomic_DNA"/>
</dbReference>
<feature type="region of interest" description="Disordered" evidence="4">
    <location>
        <begin position="331"/>
        <end position="350"/>
    </location>
</feature>
<proteinExistence type="inferred from homology"/>
<evidence type="ECO:0000313" key="6">
    <source>
        <dbReference type="Proteomes" id="UP001140513"/>
    </source>
</evidence>
<reference evidence="5" key="1">
    <citation type="submission" date="2022-10" db="EMBL/GenBank/DDBJ databases">
        <title>Tapping the CABI collections for fungal endophytes: first genome assemblies for Collariella, Neodidymelliopsis, Ascochyta clinopodiicola, Didymella pomorum, Didymosphaeria variabile, Neocosmospora piperis and Neocucurbitaria cava.</title>
        <authorList>
            <person name="Hill R."/>
        </authorList>
    </citation>
    <scope>NUCLEOTIDE SEQUENCE</scope>
    <source>
        <strain evidence="5">IMI 356815</strain>
    </source>
</reference>
<dbReference type="InterPro" id="IPR003256">
    <property type="entry name" value="Ribosomal_uL24"/>
</dbReference>
<dbReference type="RefSeq" id="XP_056074641.1">
    <property type="nucleotide sequence ID" value="XM_056211168.1"/>
</dbReference>
<evidence type="ECO:0000256" key="4">
    <source>
        <dbReference type="SAM" id="MobiDB-lite"/>
    </source>
</evidence>
<feature type="region of interest" description="Disordered" evidence="4">
    <location>
        <begin position="421"/>
        <end position="463"/>
    </location>
</feature>
<evidence type="ECO:0000256" key="1">
    <source>
        <dbReference type="ARBA" id="ARBA00010618"/>
    </source>
</evidence>
<dbReference type="GO" id="GO:0003723">
    <property type="term" value="F:RNA binding"/>
    <property type="evidence" value="ECO:0007669"/>
    <property type="project" value="InterPro"/>
</dbReference>
<dbReference type="CDD" id="cd06089">
    <property type="entry name" value="KOW_RPL26"/>
    <property type="match status" value="1"/>
</dbReference>
<dbReference type="InterPro" id="IPR041988">
    <property type="entry name" value="Ribosomal_uL24_KOW"/>
</dbReference>
<gene>
    <name evidence="5" type="ORF">N0V89_002358</name>
</gene>
<organism evidence="5 6">
    <name type="scientific">Didymosphaeria variabile</name>
    <dbReference type="NCBI Taxonomy" id="1932322"/>
    <lineage>
        <taxon>Eukaryota</taxon>
        <taxon>Fungi</taxon>
        <taxon>Dikarya</taxon>
        <taxon>Ascomycota</taxon>
        <taxon>Pezizomycotina</taxon>
        <taxon>Dothideomycetes</taxon>
        <taxon>Pleosporomycetidae</taxon>
        <taxon>Pleosporales</taxon>
        <taxon>Massarineae</taxon>
        <taxon>Didymosphaeriaceae</taxon>
        <taxon>Didymosphaeria</taxon>
    </lineage>
</organism>
<keyword evidence="3" id="KW-0687">Ribonucleoprotein</keyword>
<dbReference type="OrthoDB" id="359154at2759"/>
<protein>
    <recommendedName>
        <fullName evidence="7">KOW domain-containing protein</fullName>
    </recommendedName>
</protein>
<feature type="compositionally biased region" description="Basic and acidic residues" evidence="4">
    <location>
        <begin position="421"/>
        <end position="454"/>
    </location>
</feature>
<feature type="region of interest" description="Disordered" evidence="4">
    <location>
        <begin position="502"/>
        <end position="521"/>
    </location>
</feature>
<dbReference type="GO" id="GO:0006412">
    <property type="term" value="P:translation"/>
    <property type="evidence" value="ECO:0007669"/>
    <property type="project" value="InterPro"/>
</dbReference>
<dbReference type="Proteomes" id="UP001140513">
    <property type="component" value="Unassembled WGS sequence"/>
</dbReference>